<dbReference type="GO" id="GO:0006103">
    <property type="term" value="P:2-oxoglutarate metabolic process"/>
    <property type="evidence" value="ECO:0007669"/>
    <property type="project" value="InterPro"/>
</dbReference>
<reference evidence="4" key="1">
    <citation type="submission" date="2022-07" db="EMBL/GenBank/DDBJ databases">
        <title>Phylogenomic reconstructions and comparative analyses of Kickxellomycotina fungi.</title>
        <authorList>
            <person name="Reynolds N.K."/>
            <person name="Stajich J.E."/>
            <person name="Barry K."/>
            <person name="Grigoriev I.V."/>
            <person name="Crous P."/>
            <person name="Smith M.E."/>
        </authorList>
    </citation>
    <scope>NUCLEOTIDE SEQUENCE</scope>
    <source>
        <strain evidence="4">NRRL 1565</strain>
    </source>
</reference>
<evidence type="ECO:0000256" key="2">
    <source>
        <dbReference type="ARBA" id="ARBA00023128"/>
    </source>
</evidence>
<gene>
    <name evidence="4" type="ORF">H4R20_001106</name>
</gene>
<evidence type="ECO:0000256" key="3">
    <source>
        <dbReference type="ARBA" id="ARBA00043970"/>
    </source>
</evidence>
<dbReference type="OrthoDB" id="2116030at2759"/>
<dbReference type="GO" id="GO:0005739">
    <property type="term" value="C:mitochondrion"/>
    <property type="evidence" value="ECO:0007669"/>
    <property type="project" value="UniProtKB-SubCell"/>
</dbReference>
<evidence type="ECO:0000256" key="1">
    <source>
        <dbReference type="ARBA" id="ARBA00004173"/>
    </source>
</evidence>
<dbReference type="Proteomes" id="UP001140094">
    <property type="component" value="Unassembled WGS sequence"/>
</dbReference>
<protein>
    <submittedName>
        <fullName evidence="4">Uncharacterized protein</fullName>
    </submittedName>
</protein>
<dbReference type="EMBL" id="JANBUO010000081">
    <property type="protein sequence ID" value="KAJ2807849.1"/>
    <property type="molecule type" value="Genomic_DNA"/>
</dbReference>
<dbReference type="InterPro" id="IPR020373">
    <property type="entry name" value="Kgd4/YMR-31"/>
</dbReference>
<comment type="caution">
    <text evidence="4">The sequence shown here is derived from an EMBL/GenBank/DDBJ whole genome shotgun (WGS) entry which is preliminary data.</text>
</comment>
<name>A0A9W8HXN1_9FUNG</name>
<evidence type="ECO:0000313" key="5">
    <source>
        <dbReference type="Proteomes" id="UP001140094"/>
    </source>
</evidence>
<comment type="subcellular location">
    <subcellularLocation>
        <location evidence="1">Mitochondrion</location>
    </subcellularLocation>
</comment>
<evidence type="ECO:0000313" key="4">
    <source>
        <dbReference type="EMBL" id="KAJ2807849.1"/>
    </source>
</evidence>
<sequence>MRTTLMRQAKAQYKWHRHTPLIRFTGPRKVLWDKAASESKSAQASSAGSTEAIEFWELPARYRPLAISPAEIEAIESGGASLG</sequence>
<organism evidence="4 5">
    <name type="scientific">Coemansia guatemalensis</name>
    <dbReference type="NCBI Taxonomy" id="2761395"/>
    <lineage>
        <taxon>Eukaryota</taxon>
        <taxon>Fungi</taxon>
        <taxon>Fungi incertae sedis</taxon>
        <taxon>Zoopagomycota</taxon>
        <taxon>Kickxellomycotina</taxon>
        <taxon>Kickxellomycetes</taxon>
        <taxon>Kickxellales</taxon>
        <taxon>Kickxellaceae</taxon>
        <taxon>Coemansia</taxon>
    </lineage>
</organism>
<accession>A0A9W8HXN1</accession>
<comment type="similarity">
    <text evidence="3">Belongs to the alpha-ketoglutarate dehydrogenase component 4 family.</text>
</comment>
<keyword evidence="2" id="KW-0496">Mitochondrion</keyword>
<keyword evidence="5" id="KW-1185">Reference proteome</keyword>
<dbReference type="Pfam" id="PF10937">
    <property type="entry name" value="Kgd4-YMR31"/>
    <property type="match status" value="1"/>
</dbReference>
<dbReference type="AlphaFoldDB" id="A0A9W8HXN1"/>
<proteinExistence type="inferred from homology"/>